<protein>
    <recommendedName>
        <fullName evidence="1">Thoeris protein ThsB TIR-like domain-containing protein</fullName>
    </recommendedName>
</protein>
<dbReference type="Gene3D" id="3.40.50.11200">
    <property type="match status" value="1"/>
</dbReference>
<evidence type="ECO:0000313" key="2">
    <source>
        <dbReference type="EMBL" id="CAE6872298.1"/>
    </source>
</evidence>
<dbReference type="EMBL" id="CAJNAS010000003">
    <property type="protein sequence ID" value="CAE6872298.1"/>
    <property type="molecule type" value="Genomic_DNA"/>
</dbReference>
<dbReference type="InterPro" id="IPR015032">
    <property type="entry name" value="ThsB__TIR-like_domain"/>
</dbReference>
<dbReference type="Pfam" id="PF08937">
    <property type="entry name" value="ThsB_TIR"/>
    <property type="match status" value="1"/>
</dbReference>
<sequence>MQNGYSYKNLSARYRPSSTAPQFSAIVQIHTFQTAPLTRDVHCEGIVSYRNKTYVIFDGDNDMWAYAYMLGWKNNDKIDFDFHDAHGTNDINDTDSEKTVKQKLRERLSNTKQAIVIVGEKTKNLYRYVRWEIDICQELGIPIVTVNLNGENKLDPQLCPPILKGTPAIHISFKMKIIKHALDEFCEKFDQYKNGSDYFYPVDVYTKLGI</sequence>
<comment type="caution">
    <text evidence="2">The sequence shown here is derived from an EMBL/GenBank/DDBJ whole genome shotgun (WGS) entry which is preliminary data.</text>
</comment>
<gene>
    <name evidence="2" type="ORF">R70211_01347</name>
</gene>
<dbReference type="SUPFAM" id="SSF52206">
    <property type="entry name" value="Hypothetical protein MTH538"/>
    <property type="match status" value="1"/>
</dbReference>
<proteinExistence type="predicted"/>
<reference evidence="2" key="1">
    <citation type="submission" date="2021-02" db="EMBL/GenBank/DDBJ databases">
        <authorList>
            <person name="Vanwijnsberghe S."/>
        </authorList>
    </citation>
    <scope>NUCLEOTIDE SEQUENCE</scope>
    <source>
        <strain evidence="2">R-70211</strain>
    </source>
</reference>
<dbReference type="RefSeq" id="WP_328822793.1">
    <property type="nucleotide sequence ID" value="NZ_CAJNAS010000003.1"/>
</dbReference>
<evidence type="ECO:0000259" key="1">
    <source>
        <dbReference type="Pfam" id="PF08937"/>
    </source>
</evidence>
<keyword evidence="3" id="KW-1185">Reference proteome</keyword>
<evidence type="ECO:0000313" key="3">
    <source>
        <dbReference type="Proteomes" id="UP000675121"/>
    </source>
</evidence>
<organism evidence="2 3">
    <name type="scientific">Paraburkholderia domus</name>
    <dbReference type="NCBI Taxonomy" id="2793075"/>
    <lineage>
        <taxon>Bacteria</taxon>
        <taxon>Pseudomonadati</taxon>
        <taxon>Pseudomonadota</taxon>
        <taxon>Betaproteobacteria</taxon>
        <taxon>Burkholderiales</taxon>
        <taxon>Burkholderiaceae</taxon>
        <taxon>Paraburkholderia</taxon>
    </lineage>
</organism>
<feature type="domain" description="Thoeris protein ThsB TIR-like" evidence="1">
    <location>
        <begin position="56"/>
        <end position="152"/>
    </location>
</feature>
<accession>A0A9N8MTW0</accession>
<dbReference type="Proteomes" id="UP000675121">
    <property type="component" value="Unassembled WGS sequence"/>
</dbReference>
<name>A0A9N8MTW0_9BURK</name>
<dbReference type="AlphaFoldDB" id="A0A9N8MTW0"/>
<dbReference type="InterPro" id="IPR036490">
    <property type="entry name" value="ThsB_TIR-like_sf"/>
</dbReference>